<reference evidence="2" key="2">
    <citation type="submission" date="2023-06" db="EMBL/GenBank/DDBJ databases">
        <authorList>
            <person name="Ma L."/>
            <person name="Liu K.-W."/>
            <person name="Li Z."/>
            <person name="Hsiao Y.-Y."/>
            <person name="Qi Y."/>
            <person name="Fu T."/>
            <person name="Tang G."/>
            <person name="Zhang D."/>
            <person name="Sun W.-H."/>
            <person name="Liu D.-K."/>
            <person name="Li Y."/>
            <person name="Chen G.-Z."/>
            <person name="Liu X.-D."/>
            <person name="Liao X.-Y."/>
            <person name="Jiang Y.-T."/>
            <person name="Yu X."/>
            <person name="Hao Y."/>
            <person name="Huang J."/>
            <person name="Zhao X.-W."/>
            <person name="Ke S."/>
            <person name="Chen Y.-Y."/>
            <person name="Wu W.-L."/>
            <person name="Hsu J.-L."/>
            <person name="Lin Y.-F."/>
            <person name="Huang M.-D."/>
            <person name="Li C.-Y."/>
            <person name="Huang L."/>
            <person name="Wang Z.-W."/>
            <person name="Zhao X."/>
            <person name="Zhong W.-Y."/>
            <person name="Peng D.-H."/>
            <person name="Ahmad S."/>
            <person name="Lan S."/>
            <person name="Zhang J.-S."/>
            <person name="Tsai W.-C."/>
            <person name="Van De Peer Y."/>
            <person name="Liu Z.-J."/>
        </authorList>
    </citation>
    <scope>NUCLEOTIDE SEQUENCE</scope>
    <source>
        <strain evidence="2">CP</strain>
        <tissue evidence="2">Leaves</tissue>
    </source>
</reference>
<dbReference type="EMBL" id="JAUJYO010000020">
    <property type="protein sequence ID" value="KAK1286008.1"/>
    <property type="molecule type" value="Genomic_DNA"/>
</dbReference>
<protein>
    <submittedName>
        <fullName evidence="2">Uncharacterized protein</fullName>
    </submittedName>
</protein>
<accession>A0AAV9CCG7</accession>
<feature type="compositionally biased region" description="Basic and acidic residues" evidence="1">
    <location>
        <begin position="78"/>
        <end position="107"/>
    </location>
</feature>
<organism evidence="2 3">
    <name type="scientific">Acorus calamus</name>
    <name type="common">Sweet flag</name>
    <dbReference type="NCBI Taxonomy" id="4465"/>
    <lineage>
        <taxon>Eukaryota</taxon>
        <taxon>Viridiplantae</taxon>
        <taxon>Streptophyta</taxon>
        <taxon>Embryophyta</taxon>
        <taxon>Tracheophyta</taxon>
        <taxon>Spermatophyta</taxon>
        <taxon>Magnoliopsida</taxon>
        <taxon>Liliopsida</taxon>
        <taxon>Acoraceae</taxon>
        <taxon>Acorus</taxon>
    </lineage>
</organism>
<feature type="region of interest" description="Disordered" evidence="1">
    <location>
        <begin position="78"/>
        <end position="130"/>
    </location>
</feature>
<dbReference type="Proteomes" id="UP001180020">
    <property type="component" value="Unassembled WGS sequence"/>
</dbReference>
<evidence type="ECO:0000256" key="1">
    <source>
        <dbReference type="SAM" id="MobiDB-lite"/>
    </source>
</evidence>
<name>A0AAV9CCG7_ACOCL</name>
<evidence type="ECO:0000313" key="3">
    <source>
        <dbReference type="Proteomes" id="UP001180020"/>
    </source>
</evidence>
<feature type="compositionally biased region" description="Basic and acidic residues" evidence="1">
    <location>
        <begin position="161"/>
        <end position="170"/>
    </location>
</feature>
<keyword evidence="3" id="KW-1185">Reference proteome</keyword>
<sequence length="222" mass="24991">MATVAFTAGSAYLSLPSPKLHLRTPLPRPPPLAPPPAKHHILLCKATASATSPSPPTIPLDQRWMFEEVGDQRPRHLEHDVVPEGGGSREHGEDLVHCGRHRQDPRPSRLHHRHPHPRQEPPHLHPLRRHGRLRHRRECGEGCGFGEEEDAEAVQEALGEAGRDEDRDFRSAAAEDPGEDYRARLSEGCSRKEGWVELYSHTSRYTKGLTTHMKRNNPSPFP</sequence>
<feature type="region of interest" description="Disordered" evidence="1">
    <location>
        <begin position="142"/>
        <end position="185"/>
    </location>
</feature>
<gene>
    <name evidence="2" type="ORF">QJS10_CPB20g01722</name>
</gene>
<dbReference type="AlphaFoldDB" id="A0AAV9CCG7"/>
<comment type="caution">
    <text evidence="2">The sequence shown here is derived from an EMBL/GenBank/DDBJ whole genome shotgun (WGS) entry which is preliminary data.</text>
</comment>
<reference evidence="2" key="1">
    <citation type="journal article" date="2023" name="Nat. Commun.">
        <title>Diploid and tetraploid genomes of Acorus and the evolution of monocots.</title>
        <authorList>
            <person name="Ma L."/>
            <person name="Liu K.W."/>
            <person name="Li Z."/>
            <person name="Hsiao Y.Y."/>
            <person name="Qi Y."/>
            <person name="Fu T."/>
            <person name="Tang G.D."/>
            <person name="Zhang D."/>
            <person name="Sun W.H."/>
            <person name="Liu D.K."/>
            <person name="Li Y."/>
            <person name="Chen G.Z."/>
            <person name="Liu X.D."/>
            <person name="Liao X.Y."/>
            <person name="Jiang Y.T."/>
            <person name="Yu X."/>
            <person name="Hao Y."/>
            <person name="Huang J."/>
            <person name="Zhao X.W."/>
            <person name="Ke S."/>
            <person name="Chen Y.Y."/>
            <person name="Wu W.L."/>
            <person name="Hsu J.L."/>
            <person name="Lin Y.F."/>
            <person name="Huang M.D."/>
            <person name="Li C.Y."/>
            <person name="Huang L."/>
            <person name="Wang Z.W."/>
            <person name="Zhao X."/>
            <person name="Zhong W.Y."/>
            <person name="Peng D.H."/>
            <person name="Ahmad S."/>
            <person name="Lan S."/>
            <person name="Zhang J.S."/>
            <person name="Tsai W.C."/>
            <person name="Van de Peer Y."/>
            <person name="Liu Z.J."/>
        </authorList>
    </citation>
    <scope>NUCLEOTIDE SEQUENCE</scope>
    <source>
        <strain evidence="2">CP</strain>
    </source>
</reference>
<proteinExistence type="predicted"/>
<evidence type="ECO:0000313" key="2">
    <source>
        <dbReference type="EMBL" id="KAK1286008.1"/>
    </source>
</evidence>